<comment type="similarity">
    <text evidence="1">Belongs to the peptidase C48 family.</text>
</comment>
<feature type="compositionally biased region" description="Basic and acidic residues" evidence="4">
    <location>
        <begin position="62"/>
        <end position="72"/>
    </location>
</feature>
<keyword evidence="7" id="KW-1185">Reference proteome</keyword>
<evidence type="ECO:0000256" key="4">
    <source>
        <dbReference type="SAM" id="MobiDB-lite"/>
    </source>
</evidence>
<dbReference type="GO" id="GO:0006508">
    <property type="term" value="P:proteolysis"/>
    <property type="evidence" value="ECO:0007669"/>
    <property type="project" value="UniProtKB-KW"/>
</dbReference>
<accession>A0AAV9ICH4</accession>
<gene>
    <name evidence="6" type="ORF">GAYE_SCF07G2952</name>
</gene>
<dbReference type="Proteomes" id="UP001300502">
    <property type="component" value="Unassembled WGS sequence"/>
</dbReference>
<dbReference type="Gene3D" id="3.30.310.130">
    <property type="entry name" value="Ubiquitin-related"/>
    <property type="match status" value="1"/>
</dbReference>
<dbReference type="PANTHER" id="PTHR47764:SF2">
    <property type="entry name" value="UBIQUITIN-LIKE PROTEASE FAMILY PROFILE DOMAIN-CONTAINING PROTEIN"/>
    <property type="match status" value="1"/>
</dbReference>
<feature type="compositionally biased region" description="Basic residues" evidence="4">
    <location>
        <begin position="47"/>
        <end position="61"/>
    </location>
</feature>
<evidence type="ECO:0000256" key="2">
    <source>
        <dbReference type="ARBA" id="ARBA00022670"/>
    </source>
</evidence>
<dbReference type="SUPFAM" id="SSF54001">
    <property type="entry name" value="Cysteine proteinases"/>
    <property type="match status" value="1"/>
</dbReference>
<dbReference type="AlphaFoldDB" id="A0AAV9ICH4"/>
<keyword evidence="3" id="KW-0378">Hydrolase</keyword>
<sequence length="381" mass="44473">MLLTLLKESCKGPNQSYVAAVPDKPTLKKSQQMLCREKRTNQQSSGKRFHTRALKSHHKHHVDSQHRLEFAPRKSASQKPNDANNNSASKDGTETRETVFTVDSQKTCDSLETCSIDDDHFVLIFPRRERGYVTIRAEDVKLLEPCGMLNDNLVDFMLKYIELYQVPLHLQGKVHFFNSFFFTRLHSSSSHSSSGDIESLARWTSGVEIFSKKFLFVPICMHLHWTLAIVCNPGNIWQWNPKSNDSSERPCILYFDSLGTYVFSRTCQRLLCSYLEMEWRKRHSQWNIDESRNAIPSCLEHMPIWNISAPQQKNDFDCGLFILHYVIRFLMEPPNGGNFTNRNALHVENWFTNEDIKVFREKMKQLIMDLADYHRNHPINR</sequence>
<feature type="domain" description="Ubiquitin-like protease family profile" evidence="5">
    <location>
        <begin position="133"/>
        <end position="329"/>
    </location>
</feature>
<dbReference type="InterPro" id="IPR003653">
    <property type="entry name" value="Peptidase_C48_C"/>
</dbReference>
<dbReference type="InterPro" id="IPR038765">
    <property type="entry name" value="Papain-like_cys_pep_sf"/>
</dbReference>
<proteinExistence type="inferred from homology"/>
<evidence type="ECO:0000259" key="5">
    <source>
        <dbReference type="PROSITE" id="PS50600"/>
    </source>
</evidence>
<evidence type="ECO:0000256" key="1">
    <source>
        <dbReference type="ARBA" id="ARBA00005234"/>
    </source>
</evidence>
<dbReference type="Pfam" id="PF02902">
    <property type="entry name" value="Peptidase_C48"/>
    <property type="match status" value="1"/>
</dbReference>
<evidence type="ECO:0000313" key="7">
    <source>
        <dbReference type="Proteomes" id="UP001300502"/>
    </source>
</evidence>
<dbReference type="Gene3D" id="1.10.418.20">
    <property type="match status" value="1"/>
</dbReference>
<feature type="region of interest" description="Disordered" evidence="4">
    <location>
        <begin position="37"/>
        <end position="97"/>
    </location>
</feature>
<name>A0AAV9ICH4_9RHOD</name>
<dbReference type="PROSITE" id="PS50600">
    <property type="entry name" value="ULP_PROTEASE"/>
    <property type="match status" value="1"/>
</dbReference>
<dbReference type="EMBL" id="JANCYU010000027">
    <property type="protein sequence ID" value="KAK4525047.1"/>
    <property type="molecule type" value="Genomic_DNA"/>
</dbReference>
<feature type="compositionally biased region" description="Polar residues" evidence="4">
    <location>
        <begin position="75"/>
        <end position="90"/>
    </location>
</feature>
<reference evidence="6 7" key="1">
    <citation type="submission" date="2022-07" db="EMBL/GenBank/DDBJ databases">
        <title>Genome-wide signatures of adaptation to extreme environments.</title>
        <authorList>
            <person name="Cho C.H."/>
            <person name="Yoon H.S."/>
        </authorList>
    </citation>
    <scope>NUCLEOTIDE SEQUENCE [LARGE SCALE GENOMIC DNA]</scope>
    <source>
        <strain evidence="6 7">108.79 E11</strain>
    </source>
</reference>
<comment type="caution">
    <text evidence="6">The sequence shown here is derived from an EMBL/GenBank/DDBJ whole genome shotgun (WGS) entry which is preliminary data.</text>
</comment>
<evidence type="ECO:0000256" key="3">
    <source>
        <dbReference type="ARBA" id="ARBA00022801"/>
    </source>
</evidence>
<dbReference type="GO" id="GO:0008234">
    <property type="term" value="F:cysteine-type peptidase activity"/>
    <property type="evidence" value="ECO:0007669"/>
    <property type="project" value="InterPro"/>
</dbReference>
<evidence type="ECO:0000313" key="6">
    <source>
        <dbReference type="EMBL" id="KAK4525047.1"/>
    </source>
</evidence>
<protein>
    <recommendedName>
        <fullName evidence="5">Ubiquitin-like protease family profile domain-containing protein</fullName>
    </recommendedName>
</protein>
<keyword evidence="2" id="KW-0645">Protease</keyword>
<organism evidence="6 7">
    <name type="scientific">Galdieria yellowstonensis</name>
    <dbReference type="NCBI Taxonomy" id="3028027"/>
    <lineage>
        <taxon>Eukaryota</taxon>
        <taxon>Rhodophyta</taxon>
        <taxon>Bangiophyceae</taxon>
        <taxon>Galdieriales</taxon>
        <taxon>Galdieriaceae</taxon>
        <taxon>Galdieria</taxon>
    </lineage>
</organism>
<dbReference type="PANTHER" id="PTHR47764">
    <property type="entry name" value="UBIQUITIN-LIKE-SPECIFIC PROTEASE 2B-RELATED"/>
    <property type="match status" value="1"/>
</dbReference>